<evidence type="ECO:0000256" key="1">
    <source>
        <dbReference type="SAM" id="Phobius"/>
    </source>
</evidence>
<feature type="transmembrane region" description="Helical" evidence="1">
    <location>
        <begin position="37"/>
        <end position="57"/>
    </location>
</feature>
<proteinExistence type="predicted"/>
<organism evidence="2 3">
    <name type="scientific">Nonomuraea rosea</name>
    <dbReference type="NCBI Taxonomy" id="638574"/>
    <lineage>
        <taxon>Bacteria</taxon>
        <taxon>Bacillati</taxon>
        <taxon>Actinomycetota</taxon>
        <taxon>Actinomycetes</taxon>
        <taxon>Streptosporangiales</taxon>
        <taxon>Streptosporangiaceae</taxon>
        <taxon>Nonomuraea</taxon>
    </lineage>
</organism>
<keyword evidence="1" id="KW-1133">Transmembrane helix</keyword>
<reference evidence="3" key="1">
    <citation type="journal article" date="2019" name="Int. J. Syst. Evol. Microbiol.">
        <title>The Global Catalogue of Microorganisms (GCM) 10K type strain sequencing project: providing services to taxonomists for standard genome sequencing and annotation.</title>
        <authorList>
            <consortium name="The Broad Institute Genomics Platform"/>
            <consortium name="The Broad Institute Genome Sequencing Center for Infectious Disease"/>
            <person name="Wu L."/>
            <person name="Ma J."/>
        </authorList>
    </citation>
    <scope>NUCLEOTIDE SEQUENCE [LARGE SCALE GENOMIC DNA]</scope>
    <source>
        <strain evidence="3">JCM 17326</strain>
    </source>
</reference>
<evidence type="ECO:0000313" key="3">
    <source>
        <dbReference type="Proteomes" id="UP001500630"/>
    </source>
</evidence>
<gene>
    <name evidence="2" type="ORF">GCM10022419_086170</name>
</gene>
<name>A0ABP6YUZ6_9ACTN</name>
<protein>
    <recommendedName>
        <fullName evidence="4">DUF2631 domain-containing protein</fullName>
    </recommendedName>
</protein>
<feature type="transmembrane region" description="Helical" evidence="1">
    <location>
        <begin position="63"/>
        <end position="80"/>
    </location>
</feature>
<comment type="caution">
    <text evidence="2">The sequence shown here is derived from an EMBL/GenBank/DDBJ whole genome shotgun (WGS) entry which is preliminary data.</text>
</comment>
<keyword evidence="3" id="KW-1185">Reference proteome</keyword>
<keyword evidence="1" id="KW-0812">Transmembrane</keyword>
<dbReference type="Proteomes" id="UP001500630">
    <property type="component" value="Unassembled WGS sequence"/>
</dbReference>
<accession>A0ABP6YUZ6</accession>
<dbReference type="RefSeq" id="WP_345571305.1">
    <property type="nucleotide sequence ID" value="NZ_BAABDQ010000025.1"/>
</dbReference>
<keyword evidence="1" id="KW-0472">Membrane</keyword>
<evidence type="ECO:0008006" key="4">
    <source>
        <dbReference type="Google" id="ProtNLM"/>
    </source>
</evidence>
<evidence type="ECO:0000313" key="2">
    <source>
        <dbReference type="EMBL" id="GAA3590330.1"/>
    </source>
</evidence>
<sequence length="90" mass="9753">MTAAGREPQPNKPEPIDKLSWFDLLDLSKGRTGLRHVGTVAVVGGVLLALIQVNGGLDTRTQVWVLIFMGIAVVGALLRIEAAIRDRSRH</sequence>
<dbReference type="EMBL" id="BAABDQ010000025">
    <property type="protein sequence ID" value="GAA3590330.1"/>
    <property type="molecule type" value="Genomic_DNA"/>
</dbReference>